<dbReference type="FunFam" id="3.40.50.300:FF:000973">
    <property type="entry name" value="Multidrug resistance-associated protein 4"/>
    <property type="match status" value="1"/>
</dbReference>
<feature type="domain" description="ABC transmembrane type-1" evidence="11">
    <location>
        <begin position="102"/>
        <end position="304"/>
    </location>
</feature>
<evidence type="ECO:0000256" key="4">
    <source>
        <dbReference type="ARBA" id="ARBA00022737"/>
    </source>
</evidence>
<keyword evidence="7 9" id="KW-1133">Transmembrane helix</keyword>
<evidence type="ECO:0000256" key="2">
    <source>
        <dbReference type="ARBA" id="ARBA00022448"/>
    </source>
</evidence>
<dbReference type="InterPro" id="IPR027417">
    <property type="entry name" value="P-loop_NTPase"/>
</dbReference>
<dbReference type="CDD" id="cd03250">
    <property type="entry name" value="ABCC_MRP_domain1"/>
    <property type="match status" value="1"/>
</dbReference>
<feature type="transmembrane region" description="Helical" evidence="9">
    <location>
        <begin position="681"/>
        <end position="701"/>
    </location>
</feature>
<feature type="transmembrane region" description="Helical" evidence="9">
    <location>
        <begin position="854"/>
        <end position="872"/>
    </location>
</feature>
<keyword evidence="13" id="KW-1185">Reference proteome</keyword>
<dbReference type="EMBL" id="OU900095">
    <property type="protein sequence ID" value="CAG9858555.1"/>
    <property type="molecule type" value="Genomic_DNA"/>
</dbReference>
<dbReference type="InterPro" id="IPR017871">
    <property type="entry name" value="ABC_transporter-like_CS"/>
</dbReference>
<dbReference type="OrthoDB" id="6500128at2759"/>
<dbReference type="InterPro" id="IPR044726">
    <property type="entry name" value="ABCC_6TM_D2"/>
</dbReference>
<dbReference type="Gene3D" id="1.20.1560.10">
    <property type="entry name" value="ABC transporter type 1, transmembrane domain"/>
    <property type="match status" value="2"/>
</dbReference>
<dbReference type="InterPro" id="IPR044746">
    <property type="entry name" value="ABCC_6TM_D1"/>
</dbReference>
<feature type="domain" description="ABC transmembrane type-1" evidence="11">
    <location>
        <begin position="692"/>
        <end position="995"/>
    </location>
</feature>
<evidence type="ECO:0000256" key="8">
    <source>
        <dbReference type="ARBA" id="ARBA00023136"/>
    </source>
</evidence>
<dbReference type="InterPro" id="IPR011527">
    <property type="entry name" value="ABC1_TM_dom"/>
</dbReference>
<dbReference type="FunFam" id="1.20.1560.10:FF:000014">
    <property type="entry name" value="Multidrug resistance-associated protein member 4"/>
    <property type="match status" value="1"/>
</dbReference>
<dbReference type="GO" id="GO:0140359">
    <property type="term" value="F:ABC-type transporter activity"/>
    <property type="evidence" value="ECO:0007669"/>
    <property type="project" value="InterPro"/>
</dbReference>
<organism evidence="12 13">
    <name type="scientific">Phyllotreta striolata</name>
    <name type="common">Striped flea beetle</name>
    <name type="synonym">Crioceris striolata</name>
    <dbReference type="NCBI Taxonomy" id="444603"/>
    <lineage>
        <taxon>Eukaryota</taxon>
        <taxon>Metazoa</taxon>
        <taxon>Ecdysozoa</taxon>
        <taxon>Arthropoda</taxon>
        <taxon>Hexapoda</taxon>
        <taxon>Insecta</taxon>
        <taxon>Pterygota</taxon>
        <taxon>Neoptera</taxon>
        <taxon>Endopterygota</taxon>
        <taxon>Coleoptera</taxon>
        <taxon>Polyphaga</taxon>
        <taxon>Cucujiformia</taxon>
        <taxon>Chrysomeloidea</taxon>
        <taxon>Chrysomelidae</taxon>
        <taxon>Galerucinae</taxon>
        <taxon>Alticini</taxon>
        <taxon>Phyllotreta</taxon>
    </lineage>
</organism>
<dbReference type="GO" id="GO:0005524">
    <property type="term" value="F:ATP binding"/>
    <property type="evidence" value="ECO:0007669"/>
    <property type="project" value="UniProtKB-KW"/>
</dbReference>
<evidence type="ECO:0000256" key="9">
    <source>
        <dbReference type="SAM" id="Phobius"/>
    </source>
</evidence>
<protein>
    <submittedName>
        <fullName evidence="12">Uncharacterized protein</fullName>
    </submittedName>
</protein>
<gene>
    <name evidence="12" type="ORF">PHYEVI_LOCUS4944</name>
</gene>
<dbReference type="SUPFAM" id="SSF52540">
    <property type="entry name" value="P-loop containing nucleoside triphosphate hydrolases"/>
    <property type="match status" value="2"/>
</dbReference>
<keyword evidence="3 9" id="KW-0812">Transmembrane</keyword>
<keyword evidence="4" id="KW-0677">Repeat</keyword>
<evidence type="ECO:0000313" key="13">
    <source>
        <dbReference type="Proteomes" id="UP001153712"/>
    </source>
</evidence>
<keyword evidence="2" id="KW-0813">Transport</keyword>
<dbReference type="Pfam" id="PF00005">
    <property type="entry name" value="ABC_tran"/>
    <property type="match status" value="2"/>
</dbReference>
<proteinExistence type="predicted"/>
<reference evidence="12" key="1">
    <citation type="submission" date="2022-01" db="EMBL/GenBank/DDBJ databases">
        <authorList>
            <person name="King R."/>
        </authorList>
    </citation>
    <scope>NUCLEOTIDE SEQUENCE</scope>
</reference>
<evidence type="ECO:0000259" key="10">
    <source>
        <dbReference type="PROSITE" id="PS50893"/>
    </source>
</evidence>
<evidence type="ECO:0000256" key="7">
    <source>
        <dbReference type="ARBA" id="ARBA00022989"/>
    </source>
</evidence>
<evidence type="ECO:0000313" key="12">
    <source>
        <dbReference type="EMBL" id="CAG9858555.1"/>
    </source>
</evidence>
<dbReference type="PROSITE" id="PS50929">
    <property type="entry name" value="ABC_TM1F"/>
    <property type="match status" value="2"/>
</dbReference>
<evidence type="ECO:0000256" key="6">
    <source>
        <dbReference type="ARBA" id="ARBA00022840"/>
    </source>
</evidence>
<dbReference type="SMART" id="SM00382">
    <property type="entry name" value="AAA"/>
    <property type="match status" value="2"/>
</dbReference>
<keyword evidence="8 9" id="KW-0472">Membrane</keyword>
<sequence length="1267" mass="144274">MDHCKKVNRKKNPRETASLVSKLSFAYTTGLFRKGFKRDLEEQNVYDVIKPCKSKTCGDKLEKQWSIDSTKSKSIYRLLWNRFGWRYLFIGFVDLIFKISNSVLEPTCISSIVENMEEQTPAAQQQTYIWAAVLITSNFINTVYTHNCMLWTTQLGMEMRTAFSALLYRKALRLTPTAVSKINLGNIVTLITKDVQSFQLSIWMFNDMWNGTIQMFVCCYILYNKLGVSSLIGIGMILSVLPLQIFLSKLINKFRYETGKKTDERLQETQETLSTIKIIKMYTWEQFFSNKINKSRREEAKKILISFHLKMTQIVSGILFSKLGFYVFVMSYIGMGYNANTIYIFYAIDVFKDLEYNLGQLIPYGMGRAAELFSAIRRINQVISAEELPPKVGSEEATDQPILELKNASVHINDNLVLNNISFRANSGLILVTGKVGCGKSSFLKSLLQDYPLSAGSIMSRGRISYASQDPWLFPSSIKQNILFGEEFNEKRYLEVVRVCALEYDFKLLDKGDETIVCDRGLNLSKGQQARINLARAVYKESEMYLLDDSLTALDSQVQDYIFNECIRTFLASKLCLLVTQNVAQIKEADNVLVLDNGEIKSFGRVDSKVIEEISEAVNEVKETPHEKQIEQVEVDDDDDIDDVYSEETKLLEEVEQSNKKRVYAEVTKKGKVSFSIYKDYLMYGGGVCALFLNFLFFFSAQATESFSDYILASWTDKKEAIQNYQNSTLNQTIANQTTVNQTLLELEEQASLRLHLYSGSIFLLALLNLIRTYSVLELSRRASVNIHKVIIKKIINARMAFFDTHFLGNILNRFSNDFCNVDEQIPFVIFEVLRVLFELGGILFILVSLNGSFLIFAIILFFLLLVLRKYYLPTGRSLKRLEATTRSPMVGHLNASLEGLTTIRAYKMQTLLIDEFDRHQDLFTSAHYMWQCTTMAFGWAMDFCCAIFIACVVLSLVLLDSNYTAGQVGLAITQVIALSGEVEWGVRQWADLESLMTSVERLLEYAQIKTESPEGKELSDWPRDGAVTYENVSLSYNDSELVLKNLSFSIAPREKVGIVGRTGAGKSSIISSIFRLYEVEGNIFIDGMSIRVLSMKFLRKKLAIIPQDPVLFSGTIRTNLDPFEEYLDEDLWVALDKVGLKSIIYSLSQSVKSHASTFSSGQRQLLSVARAILRRSKIIILDEATANMDNDTDVMLNEIIRTNFSDCTVLTIAHRLETILGSDRVMVLDRGEIREFDAPRMLLKNEDGMFYKLVEQAGLLNYLNDK</sequence>
<accession>A0A9N9TQR6</accession>
<dbReference type="InterPro" id="IPR036640">
    <property type="entry name" value="ABC1_TM_sf"/>
</dbReference>
<dbReference type="CDD" id="cd18579">
    <property type="entry name" value="ABC_6TM_ABCC_D1"/>
    <property type="match status" value="1"/>
</dbReference>
<dbReference type="AlphaFoldDB" id="A0A9N9TQR6"/>
<dbReference type="PANTHER" id="PTHR24223:SF448">
    <property type="entry name" value="FI20146P1-RELATED"/>
    <property type="match status" value="1"/>
</dbReference>
<evidence type="ECO:0000259" key="11">
    <source>
        <dbReference type="PROSITE" id="PS50929"/>
    </source>
</evidence>
<dbReference type="FunFam" id="3.40.50.300:FF:000163">
    <property type="entry name" value="Multidrug resistance-associated protein member 4"/>
    <property type="match status" value="1"/>
</dbReference>
<evidence type="ECO:0000256" key="3">
    <source>
        <dbReference type="ARBA" id="ARBA00022692"/>
    </source>
</evidence>
<comment type="subcellular location">
    <subcellularLocation>
        <location evidence="1">Membrane</location>
        <topology evidence="1">Multi-pass membrane protein</topology>
    </subcellularLocation>
</comment>
<evidence type="ECO:0000256" key="5">
    <source>
        <dbReference type="ARBA" id="ARBA00022741"/>
    </source>
</evidence>
<dbReference type="PANTHER" id="PTHR24223">
    <property type="entry name" value="ATP-BINDING CASSETTE SUB-FAMILY C"/>
    <property type="match status" value="1"/>
</dbReference>
<feature type="transmembrane region" description="Helical" evidence="9">
    <location>
        <begin position="229"/>
        <end position="251"/>
    </location>
</feature>
<keyword evidence="6" id="KW-0067">ATP-binding</keyword>
<feature type="domain" description="ABC transporter" evidence="10">
    <location>
        <begin position="403"/>
        <end position="622"/>
    </location>
</feature>
<dbReference type="InterPro" id="IPR003593">
    <property type="entry name" value="AAA+_ATPase"/>
</dbReference>
<dbReference type="PROSITE" id="PS00211">
    <property type="entry name" value="ABC_TRANSPORTER_1"/>
    <property type="match status" value="2"/>
</dbReference>
<dbReference type="CDD" id="cd18580">
    <property type="entry name" value="ABC_6TM_ABCC_D2"/>
    <property type="match status" value="1"/>
</dbReference>
<feature type="domain" description="ABC transporter" evidence="10">
    <location>
        <begin position="1028"/>
        <end position="1256"/>
    </location>
</feature>
<dbReference type="InterPro" id="IPR003439">
    <property type="entry name" value="ABC_transporter-like_ATP-bd"/>
</dbReference>
<dbReference type="PROSITE" id="PS50893">
    <property type="entry name" value="ABC_TRANSPORTER_2"/>
    <property type="match status" value="2"/>
</dbReference>
<dbReference type="Gene3D" id="3.40.50.300">
    <property type="entry name" value="P-loop containing nucleotide triphosphate hydrolases"/>
    <property type="match status" value="2"/>
</dbReference>
<dbReference type="InterPro" id="IPR050173">
    <property type="entry name" value="ABC_transporter_C-like"/>
</dbReference>
<keyword evidence="5" id="KW-0547">Nucleotide-binding</keyword>
<dbReference type="GO" id="GO:0016887">
    <property type="term" value="F:ATP hydrolysis activity"/>
    <property type="evidence" value="ECO:0007669"/>
    <property type="project" value="InterPro"/>
</dbReference>
<name>A0A9N9TQR6_PHYSR</name>
<dbReference type="Proteomes" id="UP001153712">
    <property type="component" value="Chromosome 2"/>
</dbReference>
<dbReference type="SUPFAM" id="SSF90123">
    <property type="entry name" value="ABC transporter transmembrane region"/>
    <property type="match status" value="2"/>
</dbReference>
<feature type="transmembrane region" description="Helical" evidence="9">
    <location>
        <begin position="937"/>
        <end position="960"/>
    </location>
</feature>
<evidence type="ECO:0000256" key="1">
    <source>
        <dbReference type="ARBA" id="ARBA00004141"/>
    </source>
</evidence>
<dbReference type="CDD" id="cd03244">
    <property type="entry name" value="ABCC_MRP_domain2"/>
    <property type="match status" value="1"/>
</dbReference>
<dbReference type="FunFam" id="1.20.1560.10:FF:000006">
    <property type="entry name" value="ATP-binding cassette, sub-family C (CFTR/MRP), member 9"/>
    <property type="match status" value="1"/>
</dbReference>
<dbReference type="Pfam" id="PF00664">
    <property type="entry name" value="ABC_membrane"/>
    <property type="match status" value="2"/>
</dbReference>
<dbReference type="GO" id="GO:0016020">
    <property type="term" value="C:membrane"/>
    <property type="evidence" value="ECO:0007669"/>
    <property type="project" value="UniProtKB-SubCell"/>
</dbReference>